<sequence>MSSEGVASVERALTILDVFTDRDKSLTLTEISKRAGFYKSTTLRLAESLEKFGYLRRLDDGAYRLGPKPLYLGSLYQKHFSTSDFVPQIMRRMSEEIREGISFFVRDDDRRVCLHRVDSPRAIRDAIHEGDAFPLNNGASGHVLLAFSGLSGARYDQIRDRCYAMSLGERDPETAAVACPVFAVQQRLVGALSVSGPKYRLDEKTLEAMVPTLHKFAAELTQLLGGTWPEVRGLPKAQTA</sequence>
<organism evidence="6 7">
    <name type="scientific">Aromatoleum tolulyticum</name>
    <dbReference type="NCBI Taxonomy" id="34027"/>
    <lineage>
        <taxon>Bacteria</taxon>
        <taxon>Pseudomonadati</taxon>
        <taxon>Pseudomonadota</taxon>
        <taxon>Betaproteobacteria</taxon>
        <taxon>Rhodocyclales</taxon>
        <taxon>Rhodocyclaceae</taxon>
        <taxon>Aromatoleum</taxon>
    </lineage>
</organism>
<dbReference type="InterPro" id="IPR036390">
    <property type="entry name" value="WH_DNA-bd_sf"/>
</dbReference>
<evidence type="ECO:0000313" key="7">
    <source>
        <dbReference type="Proteomes" id="UP000186819"/>
    </source>
</evidence>
<dbReference type="Gene3D" id="1.10.10.10">
    <property type="entry name" value="Winged helix-like DNA-binding domain superfamily/Winged helix DNA-binding domain"/>
    <property type="match status" value="1"/>
</dbReference>
<keyword evidence="7" id="KW-1185">Reference proteome</keyword>
<gene>
    <name evidence="6" type="ORF">SAMN05421829_105170</name>
</gene>
<dbReference type="InterPro" id="IPR029016">
    <property type="entry name" value="GAF-like_dom_sf"/>
</dbReference>
<evidence type="ECO:0000256" key="2">
    <source>
        <dbReference type="ARBA" id="ARBA00023125"/>
    </source>
</evidence>
<reference evidence="7" key="1">
    <citation type="submission" date="2017-01" db="EMBL/GenBank/DDBJ databases">
        <authorList>
            <person name="Varghese N."/>
            <person name="Submissions S."/>
        </authorList>
    </citation>
    <scope>NUCLEOTIDE SEQUENCE [LARGE SCALE GENOMIC DNA]</scope>
    <source>
        <strain evidence="7">ATCC 51758</strain>
    </source>
</reference>
<dbReference type="Pfam" id="PF01614">
    <property type="entry name" value="IclR_C"/>
    <property type="match status" value="2"/>
</dbReference>
<feature type="domain" description="HTH iclR-type" evidence="4">
    <location>
        <begin position="6"/>
        <end position="67"/>
    </location>
</feature>
<dbReference type="GO" id="GO:0003700">
    <property type="term" value="F:DNA-binding transcription factor activity"/>
    <property type="evidence" value="ECO:0007669"/>
    <property type="project" value="TreeGrafter"/>
</dbReference>
<dbReference type="FunFam" id="1.10.10.10:FF:000056">
    <property type="entry name" value="IclR family transcriptional regulator"/>
    <property type="match status" value="1"/>
</dbReference>
<keyword evidence="3" id="KW-0804">Transcription</keyword>
<evidence type="ECO:0000256" key="1">
    <source>
        <dbReference type="ARBA" id="ARBA00023015"/>
    </source>
</evidence>
<dbReference type="PROSITE" id="PS51078">
    <property type="entry name" value="ICLR_ED"/>
    <property type="match status" value="1"/>
</dbReference>
<dbReference type="Gene3D" id="3.30.450.40">
    <property type="match status" value="2"/>
</dbReference>
<feature type="domain" description="IclR-ED" evidence="5">
    <location>
        <begin position="68"/>
        <end position="226"/>
    </location>
</feature>
<accession>A0A1N6U007</accession>
<keyword evidence="2" id="KW-0238">DNA-binding</keyword>
<dbReference type="GO" id="GO:0003677">
    <property type="term" value="F:DNA binding"/>
    <property type="evidence" value="ECO:0007669"/>
    <property type="project" value="UniProtKB-KW"/>
</dbReference>
<proteinExistence type="predicted"/>
<dbReference type="PANTHER" id="PTHR30136">
    <property type="entry name" value="HELIX-TURN-HELIX TRANSCRIPTIONAL REGULATOR, ICLR FAMILY"/>
    <property type="match status" value="1"/>
</dbReference>
<dbReference type="Pfam" id="PF09339">
    <property type="entry name" value="HTH_IclR"/>
    <property type="match status" value="1"/>
</dbReference>
<dbReference type="InterPro" id="IPR005471">
    <property type="entry name" value="Tscrpt_reg_IclR_N"/>
</dbReference>
<dbReference type="InterPro" id="IPR014757">
    <property type="entry name" value="Tscrpt_reg_IclR_C"/>
</dbReference>
<dbReference type="InterPro" id="IPR036388">
    <property type="entry name" value="WH-like_DNA-bd_sf"/>
</dbReference>
<dbReference type="SUPFAM" id="SSF55781">
    <property type="entry name" value="GAF domain-like"/>
    <property type="match status" value="1"/>
</dbReference>
<evidence type="ECO:0000313" key="6">
    <source>
        <dbReference type="EMBL" id="SIQ58914.1"/>
    </source>
</evidence>
<dbReference type="OrthoDB" id="5422805at2"/>
<evidence type="ECO:0000256" key="3">
    <source>
        <dbReference type="ARBA" id="ARBA00023163"/>
    </source>
</evidence>
<dbReference type="STRING" id="34027.SAMN05421829_105170"/>
<dbReference type="RefSeq" id="WP_076601855.1">
    <property type="nucleotide sequence ID" value="NZ_FTMD01000005.1"/>
</dbReference>
<dbReference type="Proteomes" id="UP000186819">
    <property type="component" value="Unassembled WGS sequence"/>
</dbReference>
<dbReference type="InterPro" id="IPR050707">
    <property type="entry name" value="HTH_MetabolicPath_Reg"/>
</dbReference>
<protein>
    <submittedName>
        <fullName evidence="6">Transcriptional regulator, IclR family</fullName>
    </submittedName>
</protein>
<dbReference type="SUPFAM" id="SSF46785">
    <property type="entry name" value="Winged helix' DNA-binding domain"/>
    <property type="match status" value="1"/>
</dbReference>
<keyword evidence="1" id="KW-0805">Transcription regulation</keyword>
<dbReference type="PROSITE" id="PS51077">
    <property type="entry name" value="HTH_ICLR"/>
    <property type="match status" value="1"/>
</dbReference>
<dbReference type="PANTHER" id="PTHR30136:SF39">
    <property type="entry name" value="TRANSCRIPTIONAL REGULATORY PROTEIN"/>
    <property type="match status" value="1"/>
</dbReference>
<dbReference type="EMBL" id="FTMD01000005">
    <property type="protein sequence ID" value="SIQ58914.1"/>
    <property type="molecule type" value="Genomic_DNA"/>
</dbReference>
<dbReference type="GO" id="GO:0045892">
    <property type="term" value="P:negative regulation of DNA-templated transcription"/>
    <property type="evidence" value="ECO:0007669"/>
    <property type="project" value="TreeGrafter"/>
</dbReference>
<name>A0A1N6U007_9RHOO</name>
<dbReference type="SMART" id="SM00346">
    <property type="entry name" value="HTH_ICLR"/>
    <property type="match status" value="1"/>
</dbReference>
<evidence type="ECO:0000259" key="4">
    <source>
        <dbReference type="PROSITE" id="PS51077"/>
    </source>
</evidence>
<evidence type="ECO:0000259" key="5">
    <source>
        <dbReference type="PROSITE" id="PS51078"/>
    </source>
</evidence>
<dbReference type="AlphaFoldDB" id="A0A1N6U007"/>